<dbReference type="AlphaFoldDB" id="A0A2Z5V6W2"/>
<dbReference type="PANTHER" id="PTHR23159">
    <property type="entry name" value="CENTROSOMAL PROTEIN 2"/>
    <property type="match status" value="1"/>
</dbReference>
<proteinExistence type="predicted"/>
<evidence type="ECO:0000256" key="1">
    <source>
        <dbReference type="SAM" id="MobiDB-lite"/>
    </source>
</evidence>
<evidence type="ECO:0000313" key="3">
    <source>
        <dbReference type="Proteomes" id="UP000282483"/>
    </source>
</evidence>
<reference evidence="2 3" key="1">
    <citation type="submission" date="2017-03" db="EMBL/GenBank/DDBJ databases">
        <title>The genome sequence of Candidatus Rickettsiella viridis.</title>
        <authorList>
            <person name="Nikoh N."/>
            <person name="Tsuchida T."/>
            <person name="Yamaguchi K."/>
            <person name="Maeda T."/>
            <person name="Shigenobu S."/>
            <person name="Fukatsu T."/>
        </authorList>
    </citation>
    <scope>NUCLEOTIDE SEQUENCE [LARGE SCALE GENOMIC DNA]</scope>
    <source>
        <strain evidence="2 3">Ap-RA04</strain>
    </source>
</reference>
<sequence>MRWTNYANRVITIVPKEVYLKQLSRLVGEAVSKKPIDSTVDYVLLQIHQHALKFCFKRFLNGLRHTTQDSPPPDEENSAYQSYIQMICMLHVYITRVSNLPLKEKERLPNLLLEQLKQLIEETCELDLSPSWMERLRQWIQQFFGKLKLLYTTIPSTVETSSSALLIISQQLRKSAKQAAQKKESHSSELIRERCWLYFSLYEQIITQYWDKEKYALSYQSTTLALFESFMSTFAFEPPSTFEKGILRANPLKSQGFFTFSRKKVTPEHLECLLDTALNKLCVDFINNWFYHDYSANKGSISLLHWLIFRQEPRLMAKIKAYASTEDYTQFRGLAEIPSFEKETLYRFVQNAHKDFCIDLNLMTRMIVSIWLKKIGVSVSHYYLANSLLKPERWLYQTNPVASVPWKDTIPNLAWVLLHAVERLGVGLYFFPPIQQRWSVFQEARTEHSGSIAEFVYQQDKQIAAILNKLFLTFHLDHESEAKRNDPMLKDWAQNYIPYIKSAKQTLRKFRARDPNELQSLDAKKEAESLLNELKDIVLYCMHCDVKYVRCMLEDDPDISSKLSELRQLHVERSRTRKEIEEINKRTEEICKETKEIRKETKEIRKETKEIRKETETERKEKEAAQAREQEERKEKEAAQAREQEARKEKEAVQAEIEHLKALLAEQEGQIQPQPSIVGSRGILFHAATTSQASTTAAQDTEKAGSSNSAFPNR</sequence>
<organism evidence="2 3">
    <name type="scientific">Candidatus Rickettsiella viridis</name>
    <dbReference type="NCBI Taxonomy" id="676208"/>
    <lineage>
        <taxon>Bacteria</taxon>
        <taxon>Pseudomonadati</taxon>
        <taxon>Pseudomonadota</taxon>
        <taxon>Gammaproteobacteria</taxon>
        <taxon>Legionellales</taxon>
        <taxon>Coxiellaceae</taxon>
        <taxon>Rickettsiella</taxon>
    </lineage>
</organism>
<keyword evidence="3" id="KW-1185">Reference proteome</keyword>
<dbReference type="KEGG" id="rvi:RVIR1_02220"/>
<feature type="compositionally biased region" description="Polar residues" evidence="1">
    <location>
        <begin position="704"/>
        <end position="714"/>
    </location>
</feature>
<evidence type="ECO:0000313" key="2">
    <source>
        <dbReference type="EMBL" id="BBB14757.1"/>
    </source>
</evidence>
<feature type="region of interest" description="Disordered" evidence="1">
    <location>
        <begin position="608"/>
        <end position="654"/>
    </location>
</feature>
<gene>
    <name evidence="2" type="ORF">RVIR1_02220</name>
</gene>
<accession>A0A2Z5V6W2</accession>
<dbReference type="PANTHER" id="PTHR23159:SF31">
    <property type="entry name" value="CENTROSOME-ASSOCIATED PROTEIN CEP250 ISOFORM X1"/>
    <property type="match status" value="1"/>
</dbReference>
<feature type="compositionally biased region" description="Low complexity" evidence="1">
    <location>
        <begin position="690"/>
        <end position="699"/>
    </location>
</feature>
<feature type="region of interest" description="Disordered" evidence="1">
    <location>
        <begin position="690"/>
        <end position="714"/>
    </location>
</feature>
<dbReference type="EMBL" id="AP018005">
    <property type="protein sequence ID" value="BBB14757.1"/>
    <property type="molecule type" value="Genomic_DNA"/>
</dbReference>
<name>A0A2Z5V6W2_9COXI</name>
<protein>
    <submittedName>
        <fullName evidence="2">Uncharacterized protein</fullName>
    </submittedName>
</protein>
<dbReference type="Proteomes" id="UP000282483">
    <property type="component" value="Chromosome"/>
</dbReference>